<keyword evidence="2" id="KW-1185">Reference proteome</keyword>
<name>A0ACD3YD86_9GAMM</name>
<keyword evidence="1" id="KW-0614">Plasmid</keyword>
<geneLocation type="plasmid" evidence="1 2">
    <name>pW1-b</name>
</geneLocation>
<dbReference type="EMBL" id="CP093257">
    <property type="protein sequence ID" value="UNH40945.1"/>
    <property type="molecule type" value="Genomic_DNA"/>
</dbReference>
<evidence type="ECO:0000313" key="1">
    <source>
        <dbReference type="EMBL" id="UNH40945.1"/>
    </source>
</evidence>
<sequence length="71" mass="8256">MKILINTVAKALRELRRSLLGLSPSFLTFDEFDGFLPQPFYQSTPNKNRLTGVLKMKRLSRTRRNKAKNKC</sequence>
<protein>
    <submittedName>
        <fullName evidence="1">Uncharacterized protein</fullName>
    </submittedName>
</protein>
<accession>A0ACD3YD86</accession>
<organism evidence="1 2">
    <name type="scientific">Moellerella wisconsensis</name>
    <dbReference type="NCBI Taxonomy" id="158849"/>
    <lineage>
        <taxon>Bacteria</taxon>
        <taxon>Pseudomonadati</taxon>
        <taxon>Pseudomonadota</taxon>
        <taxon>Gammaproteobacteria</taxon>
        <taxon>Enterobacterales</taxon>
        <taxon>Morganellaceae</taxon>
        <taxon>Moellerella</taxon>
    </lineage>
</organism>
<gene>
    <name evidence="1" type="ORF">MNY70_18445</name>
</gene>
<reference evidence="1" key="1">
    <citation type="submission" date="2022-03" db="EMBL/GenBank/DDBJ databases">
        <title>ESBL-producing Moellerella wisconsensis and Escherichia marmotae isolated from wild game meat.</title>
        <authorList>
            <person name="Biggel M."/>
        </authorList>
    </citation>
    <scope>NUCLEOTIDE SEQUENCE</scope>
    <source>
        <strain evidence="1">W1</strain>
    </source>
</reference>
<proteinExistence type="predicted"/>
<evidence type="ECO:0000313" key="2">
    <source>
        <dbReference type="Proteomes" id="UP000829420"/>
    </source>
</evidence>
<dbReference type="Proteomes" id="UP000829420">
    <property type="component" value="Plasmid pW1-b"/>
</dbReference>